<evidence type="ECO:0000313" key="2">
    <source>
        <dbReference type="EMBL" id="SNR67137.1"/>
    </source>
</evidence>
<dbReference type="InterPro" id="IPR005183">
    <property type="entry name" value="DUF305_CopM-like"/>
</dbReference>
<proteinExistence type="predicted"/>
<dbReference type="AlphaFoldDB" id="A0A238Y7S5"/>
<keyword evidence="3" id="KW-1185">Reference proteome</keyword>
<dbReference type="Gene3D" id="1.20.1260.10">
    <property type="match status" value="1"/>
</dbReference>
<name>A0A238Y7S5_9ACTN</name>
<evidence type="ECO:0000313" key="3">
    <source>
        <dbReference type="Proteomes" id="UP000198415"/>
    </source>
</evidence>
<reference evidence="2 3" key="1">
    <citation type="submission" date="2017-06" db="EMBL/GenBank/DDBJ databases">
        <authorList>
            <person name="Kim H.J."/>
            <person name="Triplett B.A."/>
        </authorList>
    </citation>
    <scope>NUCLEOTIDE SEQUENCE [LARGE SCALE GENOMIC DNA]</scope>
    <source>
        <strain evidence="2 3">DSM 43151</strain>
    </source>
</reference>
<feature type="domain" description="DUF305" evidence="1">
    <location>
        <begin position="77"/>
        <end position="198"/>
    </location>
</feature>
<dbReference type="InterPro" id="IPR012347">
    <property type="entry name" value="Ferritin-like"/>
</dbReference>
<organism evidence="2 3">
    <name type="scientific">Actinoplanes regularis</name>
    <dbReference type="NCBI Taxonomy" id="52697"/>
    <lineage>
        <taxon>Bacteria</taxon>
        <taxon>Bacillati</taxon>
        <taxon>Actinomycetota</taxon>
        <taxon>Actinomycetes</taxon>
        <taxon>Micromonosporales</taxon>
        <taxon>Micromonosporaceae</taxon>
        <taxon>Actinoplanes</taxon>
    </lineage>
</organism>
<dbReference type="Proteomes" id="UP000198415">
    <property type="component" value="Unassembled WGS sequence"/>
</dbReference>
<dbReference type="EMBL" id="FZNR01000004">
    <property type="protein sequence ID" value="SNR67137.1"/>
    <property type="molecule type" value="Genomic_DNA"/>
</dbReference>
<protein>
    <submittedName>
        <fullName evidence="2">Uncharacterized conserved protein, DUF305 family</fullName>
    </submittedName>
</protein>
<evidence type="ECO:0000259" key="1">
    <source>
        <dbReference type="Pfam" id="PF03713"/>
    </source>
</evidence>
<sequence>MPLTSLVPELETPAVNVNSRILLAAALTAGLLGASGCGAAGDTAPTVTSPAATASFGGTDLAWVEINIAMDEELLPLLELTPANSSNPALKELSAQVATFTGEELGTLRQLHDEAGLPSANPHKGMPMPGMVTPALVASAAAQRGAGFDKVLTTALREHLEQGQRLATSERSAGAETRTKELAARILESRAEALEKLEKEF</sequence>
<dbReference type="Pfam" id="PF03713">
    <property type="entry name" value="DUF305"/>
    <property type="match status" value="1"/>
</dbReference>
<gene>
    <name evidence="2" type="ORF">SAMN06264365_104336</name>
</gene>
<accession>A0A238Y7S5</accession>